<keyword evidence="2" id="KW-0812">Transmembrane</keyword>
<keyword evidence="2" id="KW-0472">Membrane</keyword>
<feature type="compositionally biased region" description="Low complexity" evidence="1">
    <location>
        <begin position="1125"/>
        <end position="1142"/>
    </location>
</feature>
<reference evidence="4" key="1">
    <citation type="journal article" date="2016" name="Nat. Commun.">
        <title>The Gonium pectorale genome demonstrates co-option of cell cycle regulation during the evolution of multicellularity.</title>
        <authorList>
            <person name="Hanschen E.R."/>
            <person name="Marriage T.N."/>
            <person name="Ferris P.J."/>
            <person name="Hamaji T."/>
            <person name="Toyoda A."/>
            <person name="Fujiyama A."/>
            <person name="Neme R."/>
            <person name="Noguchi H."/>
            <person name="Minakuchi Y."/>
            <person name="Suzuki M."/>
            <person name="Kawai-Toyooka H."/>
            <person name="Smith D.R."/>
            <person name="Sparks H."/>
            <person name="Anderson J."/>
            <person name="Bakaric R."/>
            <person name="Luria V."/>
            <person name="Karger A."/>
            <person name="Kirschner M.W."/>
            <person name="Durand P.M."/>
            <person name="Michod R.E."/>
            <person name="Nozaki H."/>
            <person name="Olson B.J."/>
        </authorList>
    </citation>
    <scope>NUCLEOTIDE SEQUENCE [LARGE SCALE GENOMIC DNA]</scope>
    <source>
        <strain evidence="4">NIES-2863</strain>
    </source>
</reference>
<feature type="compositionally biased region" description="Gly residues" evidence="1">
    <location>
        <begin position="1145"/>
        <end position="1160"/>
    </location>
</feature>
<accession>A0A150GDV8</accession>
<feature type="region of interest" description="Disordered" evidence="1">
    <location>
        <begin position="114"/>
        <end position="148"/>
    </location>
</feature>
<keyword evidence="4" id="KW-1185">Reference proteome</keyword>
<dbReference type="PANTHER" id="PTHR24216">
    <property type="entry name" value="PAXILLIN-RELATED"/>
    <property type="match status" value="1"/>
</dbReference>
<feature type="region of interest" description="Disordered" evidence="1">
    <location>
        <begin position="923"/>
        <end position="1025"/>
    </location>
</feature>
<feature type="compositionally biased region" description="Pro residues" evidence="1">
    <location>
        <begin position="114"/>
        <end position="144"/>
    </location>
</feature>
<feature type="region of interest" description="Disordered" evidence="1">
    <location>
        <begin position="1039"/>
        <end position="1059"/>
    </location>
</feature>
<dbReference type="Proteomes" id="UP000075714">
    <property type="component" value="Unassembled WGS sequence"/>
</dbReference>
<dbReference type="EMBL" id="LSYV01000032">
    <property type="protein sequence ID" value="KXZ48027.1"/>
    <property type="molecule type" value="Genomic_DNA"/>
</dbReference>
<gene>
    <name evidence="3" type="ORF">GPECTOR_31g391</name>
</gene>
<keyword evidence="2" id="KW-1133">Transmembrane helix</keyword>
<feature type="transmembrane region" description="Helical" evidence="2">
    <location>
        <begin position="728"/>
        <end position="752"/>
    </location>
</feature>
<organism evidence="3 4">
    <name type="scientific">Gonium pectorale</name>
    <name type="common">Green alga</name>
    <dbReference type="NCBI Taxonomy" id="33097"/>
    <lineage>
        <taxon>Eukaryota</taxon>
        <taxon>Viridiplantae</taxon>
        <taxon>Chlorophyta</taxon>
        <taxon>core chlorophytes</taxon>
        <taxon>Chlorophyceae</taxon>
        <taxon>CS clade</taxon>
        <taxon>Chlamydomonadales</taxon>
        <taxon>Volvocaceae</taxon>
        <taxon>Gonium</taxon>
    </lineage>
</organism>
<feature type="compositionally biased region" description="Low complexity" evidence="1">
    <location>
        <begin position="432"/>
        <end position="445"/>
    </location>
</feature>
<feature type="region of interest" description="Disordered" evidence="1">
    <location>
        <begin position="432"/>
        <end position="452"/>
    </location>
</feature>
<evidence type="ECO:0000256" key="2">
    <source>
        <dbReference type="SAM" id="Phobius"/>
    </source>
</evidence>
<comment type="caution">
    <text evidence="3">The sequence shown here is derived from an EMBL/GenBank/DDBJ whole genome shotgun (WGS) entry which is preliminary data.</text>
</comment>
<proteinExistence type="predicted"/>
<feature type="compositionally biased region" description="Low complexity" evidence="1">
    <location>
        <begin position="988"/>
        <end position="998"/>
    </location>
</feature>
<evidence type="ECO:0000256" key="1">
    <source>
        <dbReference type="SAM" id="MobiDB-lite"/>
    </source>
</evidence>
<feature type="compositionally biased region" description="Low complexity" evidence="1">
    <location>
        <begin position="942"/>
        <end position="974"/>
    </location>
</feature>
<name>A0A150GDV8_GONPE</name>
<sequence length="1320" mass="126542">MIRTPPKVAVLPGSSCVDSFTGLALPFALTAALPANGSVAANASSSSSSSSATGATGAGAGAVGAVLALGTALLHAAASMAAGNNSASAAVANTTATSASLLAPYVAAEAMGHLPPPSPALRPPSPLPPSPPPPSPSPPSPPAGPGATFASSDLVRAALAAAAARARVSVPPGAVNATATVVAGIAAYAEAVKQVALTELGGTRMGLNPLHAAISLSRLAVVQAEAAGKMPSLLSSDPTALSTYVLDALYERLTKAALDLPAVHAALGLLPAPATAPLAASGVAHVVGPLRGCTGQASDLWGAGYQGFTTGTGLGSSSAGSASSGANVGGGRLELASKGLGSVSVAPYGGGCVDGLTGLALNMSVHALGPAATALVVSPVAMLATGIYNLAAVQQLASPSAAHQVAAFAALGLNFTTVTAMLVPSPGSASVSGGSSSSSSSSGSSPVPPSPPAAATASSLDVLPLSHPLLAAVLAANAQLVGLFYSARVLFAPSCYYAYGLGSAETAHELTVTLTTYALAELLLESGGGPLDLSSAAQLNTVFANLAAACTFNSSALKQAVNSSAGVTRPAASGTLFAGGPSSAVGAVLSAANAQLRHIQDLSKTAAVAAAASGGSVPVAYNLTELLVNATQLGYVLQSTLYTRLVTIMSTPYADGLSLVTAMQRLAADFSGTALSQRMREAPVATDAICSAAGALCGSGPSPSPSPSLDSSPAGSGSGGSGGSNTAVIAGAVGGAVGGVALIGLAVAGYFVMKRRQVGLTAIYTFKALNVAGAQGPSPYAETNAAQQGGGGHLDQRASMSTVPAALGYDPTLAQDYPLYPTASATVPYGAGGPTGAHASMAAGPAAFGRGSFAAAGDYQNGGPGGHPNGAAGAGAGAGGGAAYNGHGFNYGYAGHTNGNPAAGPGGGGGGGEYALAAEQYGAPVGHLPPPPLNGHNHHPHQQPAPAAQLVPHQQQQPSYQQLQPPQSLLQHVPAGLPPLYTQRMLHPNAAPSPQSSSPAPPLRPAGPAGPADPTGPPGFRTYPNTAFVSVSHSETIASVPAGHGHSLGPRRSTGHGDSTATREIYNQTLGGSFTSGLAAAAYQHDGGGGSPRVAGISPYNSGGGGGAGPGGYAAAGAHGGVFRTSPSHTAPPTTLSAPSTPVRGGAGGGGGAPNSGGGLNSTLGRRGQLPPLAPYTSVGSPGGGAGSGVAQALHGSMRAIPVNTHFNSSLRPPPGPSSHTAARTVEAGAGAAGTAVLGSGSYAYVGGAAGGAGAGGGLGAASLGSGPAPGPLSMSLRSNLAATGGGPGSSAFVVGSAPERAFAVGRGVAPRSREQGWLG</sequence>
<protein>
    <submittedName>
        <fullName evidence="3">Uncharacterized protein</fullName>
    </submittedName>
</protein>
<evidence type="ECO:0000313" key="3">
    <source>
        <dbReference type="EMBL" id="KXZ48027.1"/>
    </source>
</evidence>
<evidence type="ECO:0000313" key="4">
    <source>
        <dbReference type="Proteomes" id="UP000075714"/>
    </source>
</evidence>
<feature type="region of interest" description="Disordered" evidence="1">
    <location>
        <begin position="701"/>
        <end position="721"/>
    </location>
</feature>
<feature type="compositionally biased region" description="Low complexity" evidence="1">
    <location>
        <begin position="701"/>
        <end position="715"/>
    </location>
</feature>
<dbReference type="PANTHER" id="PTHR24216:SF65">
    <property type="entry name" value="PAXILLIN-LIKE PROTEIN 1"/>
    <property type="match status" value="1"/>
</dbReference>
<feature type="region of interest" description="Disordered" evidence="1">
    <location>
        <begin position="1125"/>
        <end position="1191"/>
    </location>
</feature>
<dbReference type="OrthoDB" id="541222at2759"/>